<evidence type="ECO:0000256" key="3">
    <source>
        <dbReference type="ARBA" id="ARBA00010982"/>
    </source>
</evidence>
<evidence type="ECO:0000256" key="1">
    <source>
        <dbReference type="ARBA" id="ARBA00004275"/>
    </source>
</evidence>
<dbReference type="FunFam" id="3.40.47.10:FF:000010">
    <property type="entry name" value="Acetyl-CoA acetyltransferase (Thiolase)"/>
    <property type="match status" value="1"/>
</dbReference>
<evidence type="ECO:0000256" key="7">
    <source>
        <dbReference type="ARBA" id="ARBA00023098"/>
    </source>
</evidence>
<dbReference type="EC" id="2.3.1.16" evidence="10"/>
<evidence type="ECO:0000313" key="16">
    <source>
        <dbReference type="Proteomes" id="UP000198406"/>
    </source>
</evidence>
<evidence type="ECO:0000256" key="6">
    <source>
        <dbReference type="ARBA" id="ARBA00022946"/>
    </source>
</evidence>
<dbReference type="GO" id="GO:0010124">
    <property type="term" value="P:phenylacetate catabolic process"/>
    <property type="evidence" value="ECO:0007669"/>
    <property type="project" value="TreeGrafter"/>
</dbReference>
<comment type="similarity">
    <text evidence="3 12">Belongs to the thiolase-like superfamily. Thiolase family.</text>
</comment>
<feature type="active site" description="Proton acceptor" evidence="11">
    <location>
        <position position="352"/>
    </location>
</feature>
<dbReference type="InterPro" id="IPR002155">
    <property type="entry name" value="Thiolase"/>
</dbReference>
<dbReference type="GO" id="GO:0005777">
    <property type="term" value="C:peroxisome"/>
    <property type="evidence" value="ECO:0007669"/>
    <property type="project" value="UniProtKB-SubCell"/>
</dbReference>
<dbReference type="PROSITE" id="PS00099">
    <property type="entry name" value="THIOLASE_3"/>
    <property type="match status" value="1"/>
</dbReference>
<dbReference type="AlphaFoldDB" id="A0A1Z5KRB9"/>
<evidence type="ECO:0000256" key="11">
    <source>
        <dbReference type="PIRSR" id="PIRSR000429-1"/>
    </source>
</evidence>
<dbReference type="InterPro" id="IPR020613">
    <property type="entry name" value="Thiolase_CS"/>
</dbReference>
<feature type="domain" description="Thiolase C-terminal" evidence="14">
    <location>
        <begin position="276"/>
        <end position="394"/>
    </location>
</feature>
<feature type="domain" description="Thiolase N-terminal" evidence="13">
    <location>
        <begin position="19"/>
        <end position="265"/>
    </location>
</feature>
<keyword evidence="6" id="KW-0809">Transit peptide</keyword>
<dbReference type="InterPro" id="IPR020615">
    <property type="entry name" value="Thiolase_acyl_enz_int_AS"/>
</dbReference>
<dbReference type="PANTHER" id="PTHR43853">
    <property type="entry name" value="3-KETOACYL-COA THIOLASE, PEROXISOMAL"/>
    <property type="match status" value="1"/>
</dbReference>
<dbReference type="Gene3D" id="3.40.47.10">
    <property type="match status" value="2"/>
</dbReference>
<comment type="subcellular location">
    <subcellularLocation>
        <location evidence="1">Peroxisome</location>
    </subcellularLocation>
</comment>
<dbReference type="SUPFAM" id="SSF53901">
    <property type="entry name" value="Thiolase-like"/>
    <property type="match status" value="2"/>
</dbReference>
<dbReference type="InterPro" id="IPR020610">
    <property type="entry name" value="Thiolase_AS"/>
</dbReference>
<dbReference type="Proteomes" id="UP000198406">
    <property type="component" value="Unassembled WGS sequence"/>
</dbReference>
<dbReference type="InterPro" id="IPR016039">
    <property type="entry name" value="Thiolase-like"/>
</dbReference>
<organism evidence="15 16">
    <name type="scientific">Fistulifera solaris</name>
    <name type="common">Oleaginous diatom</name>
    <dbReference type="NCBI Taxonomy" id="1519565"/>
    <lineage>
        <taxon>Eukaryota</taxon>
        <taxon>Sar</taxon>
        <taxon>Stramenopiles</taxon>
        <taxon>Ochrophyta</taxon>
        <taxon>Bacillariophyta</taxon>
        <taxon>Bacillariophyceae</taxon>
        <taxon>Bacillariophycidae</taxon>
        <taxon>Naviculales</taxon>
        <taxon>Naviculaceae</taxon>
        <taxon>Fistulifera</taxon>
    </lineage>
</organism>
<keyword evidence="8" id="KW-0576">Peroxisome</keyword>
<dbReference type="PANTHER" id="PTHR43853:SF8">
    <property type="entry name" value="3-KETOACYL-COA THIOLASE, PEROXISOMAL"/>
    <property type="match status" value="1"/>
</dbReference>
<reference evidence="15 16" key="1">
    <citation type="journal article" date="2015" name="Plant Cell">
        <title>Oil accumulation by the oleaginous diatom Fistulifera solaris as revealed by the genome and transcriptome.</title>
        <authorList>
            <person name="Tanaka T."/>
            <person name="Maeda Y."/>
            <person name="Veluchamy A."/>
            <person name="Tanaka M."/>
            <person name="Abida H."/>
            <person name="Marechal E."/>
            <person name="Bowler C."/>
            <person name="Muto M."/>
            <person name="Sunaga Y."/>
            <person name="Tanaka M."/>
            <person name="Yoshino T."/>
            <person name="Taniguchi T."/>
            <person name="Fukuda Y."/>
            <person name="Nemoto M."/>
            <person name="Matsumoto M."/>
            <person name="Wong P.S."/>
            <person name="Aburatani S."/>
            <person name="Fujibuchi W."/>
        </authorList>
    </citation>
    <scope>NUCLEOTIDE SEQUENCE [LARGE SCALE GENOMIC DNA]</scope>
    <source>
        <strain evidence="15 16">JPCC DA0580</strain>
    </source>
</reference>
<gene>
    <name evidence="15" type="ORF">FisN_20Lh178</name>
</gene>
<evidence type="ECO:0000256" key="5">
    <source>
        <dbReference type="ARBA" id="ARBA00022832"/>
    </source>
</evidence>
<sequence>MSFGKLESAKSKSKSDDDIVIVAALRTPLIRSRKGAFVGVPASSLLQTVLEGVLKQTGISGTDIDDICVGNCLLPAAGYGPLRMAQIVAGIPETTSLHTVNRQCSSGLQSISIIANAIRSGQIKIGIGAGLESMSQNPMNKMEMVPVDWEAMQQSRTAMDCLIPMGITSDTVVKTYGLERHVLDEFAAESHRKAAAAQAAGKFDSEIVPVMTPSGVVDRDDGIRSGTTAQVLSQLKPVFTPSGATTAGNSSQTTDGAAAVVLMTRGEAKKRGTPILGVWHGFCTAGVPPCIMGIGPAVAIPKVLEYTGLSKDDIDVYEINEAFASQAKWCITELGLDESKVNPLGGAIALGHPLGCTGARLIATLLPELRRRKGRFGVASMCVGTGMGAAAVVEVEAHSAL</sequence>
<dbReference type="Pfam" id="PF02803">
    <property type="entry name" value="Thiolase_C"/>
    <property type="match status" value="1"/>
</dbReference>
<evidence type="ECO:0000256" key="4">
    <source>
        <dbReference type="ARBA" id="ARBA00022679"/>
    </source>
</evidence>
<keyword evidence="7" id="KW-0443">Lipid metabolism</keyword>
<keyword evidence="5" id="KW-0276">Fatty acid metabolism</keyword>
<dbReference type="CDD" id="cd00751">
    <property type="entry name" value="thiolase"/>
    <property type="match status" value="1"/>
</dbReference>
<name>A0A1Z5KRB9_FISSO</name>
<dbReference type="InterPro" id="IPR020617">
    <property type="entry name" value="Thiolase_C"/>
</dbReference>
<keyword evidence="16" id="KW-1185">Reference proteome</keyword>
<keyword evidence="9 12" id="KW-0012">Acyltransferase</keyword>
<evidence type="ECO:0000256" key="12">
    <source>
        <dbReference type="RuleBase" id="RU003557"/>
    </source>
</evidence>
<dbReference type="GO" id="GO:0006635">
    <property type="term" value="P:fatty acid beta-oxidation"/>
    <property type="evidence" value="ECO:0007669"/>
    <property type="project" value="TreeGrafter"/>
</dbReference>
<dbReference type="PROSITE" id="PS00098">
    <property type="entry name" value="THIOLASE_1"/>
    <property type="match status" value="1"/>
</dbReference>
<evidence type="ECO:0000256" key="8">
    <source>
        <dbReference type="ARBA" id="ARBA00023140"/>
    </source>
</evidence>
<dbReference type="EMBL" id="BDSP01000283">
    <property type="protein sequence ID" value="GAX28874.1"/>
    <property type="molecule type" value="Genomic_DNA"/>
</dbReference>
<keyword evidence="4 12" id="KW-0808">Transferase</keyword>
<evidence type="ECO:0000313" key="15">
    <source>
        <dbReference type="EMBL" id="GAX28874.1"/>
    </source>
</evidence>
<evidence type="ECO:0000256" key="9">
    <source>
        <dbReference type="ARBA" id="ARBA00023315"/>
    </source>
</evidence>
<protein>
    <recommendedName>
        <fullName evidence="10">acetyl-CoA C-acyltransferase</fullName>
        <ecNumber evidence="10">2.3.1.16</ecNumber>
    </recommendedName>
</protein>
<evidence type="ECO:0000259" key="13">
    <source>
        <dbReference type="Pfam" id="PF00108"/>
    </source>
</evidence>
<dbReference type="GO" id="GO:0003988">
    <property type="term" value="F:acetyl-CoA C-acyltransferase activity"/>
    <property type="evidence" value="ECO:0007669"/>
    <property type="project" value="UniProtKB-EC"/>
</dbReference>
<dbReference type="OrthoDB" id="5404651at2759"/>
<dbReference type="NCBIfam" id="TIGR01930">
    <property type="entry name" value="AcCoA-C-Actrans"/>
    <property type="match status" value="1"/>
</dbReference>
<dbReference type="PIRSF" id="PIRSF000429">
    <property type="entry name" value="Ac-CoA_Ac_transf"/>
    <property type="match status" value="1"/>
</dbReference>
<dbReference type="InParanoid" id="A0A1Z5KRB9"/>
<comment type="caution">
    <text evidence="15">The sequence shown here is derived from an EMBL/GenBank/DDBJ whole genome shotgun (WGS) entry which is preliminary data.</text>
</comment>
<dbReference type="InterPro" id="IPR050215">
    <property type="entry name" value="Thiolase-like_sf_Thiolase"/>
</dbReference>
<evidence type="ECO:0000256" key="10">
    <source>
        <dbReference type="ARBA" id="ARBA00024073"/>
    </source>
</evidence>
<dbReference type="Pfam" id="PF00108">
    <property type="entry name" value="Thiolase_N"/>
    <property type="match status" value="1"/>
</dbReference>
<proteinExistence type="inferred from homology"/>
<evidence type="ECO:0000259" key="14">
    <source>
        <dbReference type="Pfam" id="PF02803"/>
    </source>
</evidence>
<evidence type="ECO:0000256" key="2">
    <source>
        <dbReference type="ARBA" id="ARBA00005189"/>
    </source>
</evidence>
<dbReference type="InterPro" id="IPR020616">
    <property type="entry name" value="Thiolase_N"/>
</dbReference>
<dbReference type="PROSITE" id="PS00737">
    <property type="entry name" value="THIOLASE_2"/>
    <property type="match status" value="1"/>
</dbReference>
<accession>A0A1Z5KRB9</accession>
<feature type="active site" description="Proton acceptor" evidence="11">
    <location>
        <position position="382"/>
    </location>
</feature>
<feature type="active site" description="Acyl-thioester intermediate" evidence="11">
    <location>
        <position position="104"/>
    </location>
</feature>
<comment type="pathway">
    <text evidence="2">Lipid metabolism.</text>
</comment>